<evidence type="ECO:0000313" key="8">
    <source>
        <dbReference type="Proteomes" id="UP001238179"/>
    </source>
</evidence>
<evidence type="ECO:0000256" key="2">
    <source>
        <dbReference type="ARBA" id="ARBA00022475"/>
    </source>
</evidence>
<proteinExistence type="inferred from homology"/>
<dbReference type="EMBL" id="AP027080">
    <property type="protein sequence ID" value="BDU70947.1"/>
    <property type="molecule type" value="Genomic_DNA"/>
</dbReference>
<dbReference type="InterPro" id="IPR006214">
    <property type="entry name" value="Bax_inhibitor_1-related"/>
</dbReference>
<keyword evidence="5 6" id="KW-0472">Membrane</keyword>
<dbReference type="PANTHER" id="PTHR23291:SF115">
    <property type="entry name" value="MODULATOR OF FTSH PROTEASE YCCA"/>
    <property type="match status" value="1"/>
</dbReference>
<keyword evidence="2" id="KW-1003">Cell membrane</keyword>
<evidence type="ECO:0000256" key="1">
    <source>
        <dbReference type="ARBA" id="ARBA00004651"/>
    </source>
</evidence>
<feature type="transmembrane region" description="Helical" evidence="6">
    <location>
        <begin position="140"/>
        <end position="162"/>
    </location>
</feature>
<feature type="transmembrane region" description="Helical" evidence="6">
    <location>
        <begin position="58"/>
        <end position="74"/>
    </location>
</feature>
<protein>
    <submittedName>
        <fullName evidence="7">Membrane protein</fullName>
    </submittedName>
</protein>
<reference evidence="8" key="1">
    <citation type="journal article" date="2023" name="Int. J. Syst. Evol. Microbiol.">
        <title>Mesoterricola silvestris gen. nov., sp. nov., Mesoterricola sediminis sp. nov., Geothrix oryzae sp. nov., Geothrix edaphica sp. nov., Geothrix rubra sp. nov., and Geothrix limicola sp. nov., six novel members of Acidobacteriota isolated from soils.</title>
        <authorList>
            <person name="Itoh H."/>
            <person name="Sugisawa Y."/>
            <person name="Mise K."/>
            <person name="Xu Z."/>
            <person name="Kuniyasu M."/>
            <person name="Ushijima N."/>
            <person name="Kawano K."/>
            <person name="Kobayashi E."/>
            <person name="Shiratori Y."/>
            <person name="Masuda Y."/>
            <person name="Senoo K."/>
        </authorList>
    </citation>
    <scope>NUCLEOTIDE SEQUENCE [LARGE SCALE GENOMIC DNA]</scope>
    <source>
        <strain evidence="8">W79</strain>
    </source>
</reference>
<gene>
    <name evidence="7" type="ORF">METEAL_01210</name>
</gene>
<sequence length="229" mass="24829">MEYNYEGRTIFGASRAEERTAFVRSVYLWLMGGFAVAAVGALASPFVLAYLVGALGRFFFWPILGVYFGTFFWAQKVSRTRPQNRYAYAAFTFVAGIIAGMAMFAAMQQSGPGIVLAALGMTAADFLVLSAVAHVSKKDFSFLGSFVTVGLVVAMVAILIGFFVQMEIFHLAISAVIVIACSAKILWDTSRMLQGGDYSDAAGFALSLFISLLNIFLNLLRLLSGGRRN</sequence>
<feature type="transmembrane region" description="Helical" evidence="6">
    <location>
        <begin position="113"/>
        <end position="133"/>
    </location>
</feature>
<evidence type="ECO:0000256" key="5">
    <source>
        <dbReference type="ARBA" id="ARBA00023136"/>
    </source>
</evidence>
<evidence type="ECO:0000256" key="4">
    <source>
        <dbReference type="ARBA" id="ARBA00022989"/>
    </source>
</evidence>
<dbReference type="Pfam" id="PF01027">
    <property type="entry name" value="Bax1-I"/>
    <property type="match status" value="1"/>
</dbReference>
<accession>A0AA48GGU7</accession>
<feature type="transmembrane region" description="Helical" evidence="6">
    <location>
        <begin position="199"/>
        <end position="220"/>
    </location>
</feature>
<name>A0AA48GGU7_9BACT</name>
<evidence type="ECO:0000256" key="3">
    <source>
        <dbReference type="ARBA" id="ARBA00022692"/>
    </source>
</evidence>
<comment type="subcellular location">
    <subcellularLocation>
        <location evidence="1">Cell membrane</location>
        <topology evidence="1">Multi-pass membrane protein</topology>
    </subcellularLocation>
</comment>
<dbReference type="Proteomes" id="UP001238179">
    <property type="component" value="Chromosome"/>
</dbReference>
<dbReference type="AlphaFoldDB" id="A0AA48GGU7"/>
<keyword evidence="8" id="KW-1185">Reference proteome</keyword>
<organism evidence="7 8">
    <name type="scientific">Mesoterricola silvestris</name>
    <dbReference type="NCBI Taxonomy" id="2927979"/>
    <lineage>
        <taxon>Bacteria</taxon>
        <taxon>Pseudomonadati</taxon>
        <taxon>Acidobacteriota</taxon>
        <taxon>Holophagae</taxon>
        <taxon>Holophagales</taxon>
        <taxon>Holophagaceae</taxon>
        <taxon>Mesoterricola</taxon>
    </lineage>
</organism>
<evidence type="ECO:0000313" key="7">
    <source>
        <dbReference type="EMBL" id="BDU70947.1"/>
    </source>
</evidence>
<dbReference type="GO" id="GO:0005886">
    <property type="term" value="C:plasma membrane"/>
    <property type="evidence" value="ECO:0007669"/>
    <property type="project" value="UniProtKB-SubCell"/>
</dbReference>
<comment type="similarity">
    <text evidence="6">Belongs to the BI1 family.</text>
</comment>
<dbReference type="KEGG" id="msil:METEAL_01210"/>
<feature type="transmembrane region" description="Helical" evidence="6">
    <location>
        <begin position="26"/>
        <end position="52"/>
    </location>
</feature>
<dbReference type="RefSeq" id="WP_316413844.1">
    <property type="nucleotide sequence ID" value="NZ_AP027080.1"/>
</dbReference>
<keyword evidence="3 6" id="KW-0812">Transmembrane</keyword>
<dbReference type="PANTHER" id="PTHR23291">
    <property type="entry name" value="BAX INHIBITOR-RELATED"/>
    <property type="match status" value="1"/>
</dbReference>
<evidence type="ECO:0000256" key="6">
    <source>
        <dbReference type="RuleBase" id="RU004379"/>
    </source>
</evidence>
<feature type="transmembrane region" description="Helical" evidence="6">
    <location>
        <begin position="86"/>
        <end position="107"/>
    </location>
</feature>
<keyword evidence="4 6" id="KW-1133">Transmembrane helix</keyword>